<name>G5J8Y0_CROWT</name>
<dbReference type="EMBL" id="AESD01000595">
    <property type="protein sequence ID" value="EHJ11365.1"/>
    <property type="molecule type" value="Genomic_DNA"/>
</dbReference>
<sequence>MLQRGGKITLGNWKNLVMDDQGRIGTELTVNGEEGYIGLLQIPFNEFVGLCEKLDDSELES</sequence>
<protein>
    <submittedName>
        <fullName evidence="1">Uncharacterized protein</fullName>
    </submittedName>
</protein>
<dbReference type="Proteomes" id="UP000003477">
    <property type="component" value="Unassembled WGS sequence"/>
</dbReference>
<dbReference type="PATRIC" id="fig|423471.3.peg.3655"/>
<evidence type="ECO:0000313" key="2">
    <source>
        <dbReference type="Proteomes" id="UP000003477"/>
    </source>
</evidence>
<accession>G5J8Y0</accession>
<comment type="caution">
    <text evidence="1">The sequence shown here is derived from an EMBL/GenBank/DDBJ whole genome shotgun (WGS) entry which is preliminary data.</text>
</comment>
<proteinExistence type="predicted"/>
<gene>
    <name evidence="1" type="ORF">CWATWH0003_3900</name>
</gene>
<dbReference type="AlphaFoldDB" id="G5J8Y0"/>
<organism evidence="1 2">
    <name type="scientific">Crocosphaera watsonii WH 0003</name>
    <dbReference type="NCBI Taxonomy" id="423471"/>
    <lineage>
        <taxon>Bacteria</taxon>
        <taxon>Bacillati</taxon>
        <taxon>Cyanobacteriota</taxon>
        <taxon>Cyanophyceae</taxon>
        <taxon>Oscillatoriophycideae</taxon>
        <taxon>Chroococcales</taxon>
        <taxon>Aphanothecaceae</taxon>
        <taxon>Crocosphaera</taxon>
    </lineage>
</organism>
<evidence type="ECO:0000313" key="1">
    <source>
        <dbReference type="EMBL" id="EHJ11365.1"/>
    </source>
</evidence>
<reference evidence="1 2" key="1">
    <citation type="journal article" date="2011" name="Front. Microbiol.">
        <title>Two Strains of Crocosphaera watsonii with Highly Conserved Genomes are Distinguished by Strain-Specific Features.</title>
        <authorList>
            <person name="Bench S.R."/>
            <person name="Ilikchyan I.N."/>
            <person name="Tripp H.J."/>
            <person name="Zehr J.P."/>
        </authorList>
    </citation>
    <scope>NUCLEOTIDE SEQUENCE [LARGE SCALE GENOMIC DNA]</scope>
    <source>
        <strain evidence="1 2">WH 0003</strain>
    </source>
</reference>